<name>A0A3B0C8J9_9FLAO</name>
<dbReference type="AlphaFoldDB" id="A0A3B0C8J9"/>
<comment type="caution">
    <text evidence="1">The sequence shown here is derived from an EMBL/GenBank/DDBJ whole genome shotgun (WGS) entry which is preliminary data.</text>
</comment>
<gene>
    <name evidence="1" type="ORF">D7Z94_00525</name>
</gene>
<accession>A0A3B0C8J9</accession>
<keyword evidence="2" id="KW-1185">Reference proteome</keyword>
<dbReference type="Proteomes" id="UP000276603">
    <property type="component" value="Unassembled WGS sequence"/>
</dbReference>
<reference evidence="1 2" key="1">
    <citation type="submission" date="2018-10" db="EMBL/GenBank/DDBJ databases">
        <title>Ulvibacterium marinum gen. nov., sp. nov., a novel marine bacterium of the family Flavobacteriaceae, isolated from a culture of the green alga Ulva prolifera.</title>
        <authorList>
            <person name="Zhang Z."/>
        </authorList>
    </citation>
    <scope>NUCLEOTIDE SEQUENCE [LARGE SCALE GENOMIC DNA]</scope>
    <source>
        <strain evidence="1 2">CCMM003</strain>
    </source>
</reference>
<dbReference type="OrthoDB" id="1447365at2"/>
<evidence type="ECO:0000313" key="2">
    <source>
        <dbReference type="Proteomes" id="UP000276603"/>
    </source>
</evidence>
<protein>
    <submittedName>
        <fullName evidence="1">Uncharacterized protein</fullName>
    </submittedName>
</protein>
<dbReference type="EMBL" id="RBCJ01000001">
    <property type="protein sequence ID" value="RKN82375.1"/>
    <property type="molecule type" value="Genomic_DNA"/>
</dbReference>
<sequence>MENGNSNKKNICKFLRARNPYGMMEGGDNPWLLLDDANTICWCITSAGATGPDNGLVSPLHCLEGRSCFVSEDVGDDMDREPPMV</sequence>
<evidence type="ECO:0000313" key="1">
    <source>
        <dbReference type="EMBL" id="RKN82375.1"/>
    </source>
</evidence>
<organism evidence="1 2">
    <name type="scientific">Ulvibacterium marinum</name>
    <dbReference type="NCBI Taxonomy" id="2419782"/>
    <lineage>
        <taxon>Bacteria</taxon>
        <taxon>Pseudomonadati</taxon>
        <taxon>Bacteroidota</taxon>
        <taxon>Flavobacteriia</taxon>
        <taxon>Flavobacteriales</taxon>
        <taxon>Flavobacteriaceae</taxon>
        <taxon>Ulvibacterium</taxon>
    </lineage>
</organism>
<proteinExistence type="predicted"/>
<dbReference type="RefSeq" id="WP_120709565.1">
    <property type="nucleotide sequence ID" value="NZ_RBCJ01000001.1"/>
</dbReference>